<feature type="domain" description="Phage tail collar" evidence="1">
    <location>
        <begin position="7"/>
        <end position="63"/>
    </location>
</feature>
<reference evidence="2 3" key="1">
    <citation type="submission" date="2018-12" db="EMBL/GenBank/DDBJ databases">
        <authorList>
            <person name="Yu L."/>
        </authorList>
    </citation>
    <scope>NUCLEOTIDE SEQUENCE [LARGE SCALE GENOMIC DNA]</scope>
    <source>
        <strain evidence="2 3">S5H2222</strain>
    </source>
</reference>
<dbReference type="SUPFAM" id="SSF88874">
    <property type="entry name" value="Receptor-binding domain of short tail fibre protein gp12"/>
    <property type="match status" value="1"/>
</dbReference>
<name>A0A3S0HHR2_9BACI</name>
<keyword evidence="3" id="KW-1185">Reference proteome</keyword>
<evidence type="ECO:0000259" key="1">
    <source>
        <dbReference type="Pfam" id="PF07484"/>
    </source>
</evidence>
<dbReference type="Proteomes" id="UP000276349">
    <property type="component" value="Unassembled WGS sequence"/>
</dbReference>
<dbReference type="Pfam" id="PF07484">
    <property type="entry name" value="Collar"/>
    <property type="match status" value="1"/>
</dbReference>
<proteinExistence type="predicted"/>
<evidence type="ECO:0000313" key="3">
    <source>
        <dbReference type="Proteomes" id="UP000276349"/>
    </source>
</evidence>
<gene>
    <name evidence="2" type="ORF">EKG35_14650</name>
</gene>
<dbReference type="AlphaFoldDB" id="A0A3S0HHR2"/>
<accession>A0A3S0HHR2</accession>
<dbReference type="InterPro" id="IPR037053">
    <property type="entry name" value="Phage_tail_collar_dom_sf"/>
</dbReference>
<dbReference type="InterPro" id="IPR011083">
    <property type="entry name" value="Phage_tail_collar_dom"/>
</dbReference>
<evidence type="ECO:0000313" key="2">
    <source>
        <dbReference type="EMBL" id="RTQ90566.1"/>
    </source>
</evidence>
<sequence length="178" mass="18631">MADAFTGEIRIFAGNFPPKDWAFCNGQLMSIQQNTALFSILGTQYGGDGKTTFALPNLMGAAPIGQGIGPGLTGRSIGAKVGTETVTLLESEMPAHSHTPQAIPNPGTSGDPNGRIWSETVATGRPAQQHPLYNSEVSAVMSPQALGAVGGSLPHNNMQPFLAVNYIICLYGEYPSRG</sequence>
<comment type="caution">
    <text evidence="2">The sequence shown here is derived from an EMBL/GenBank/DDBJ whole genome shotgun (WGS) entry which is preliminary data.</text>
</comment>
<dbReference type="OrthoDB" id="9810174at2"/>
<dbReference type="RefSeq" id="WP_126295307.1">
    <property type="nucleotide sequence ID" value="NZ_CP155468.1"/>
</dbReference>
<protein>
    <submittedName>
        <fullName evidence="2">Phage tail protein</fullName>
    </submittedName>
</protein>
<organism evidence="2 3">
    <name type="scientific">Lysinibacillus telephonicus</name>
    <dbReference type="NCBI Taxonomy" id="1714840"/>
    <lineage>
        <taxon>Bacteria</taxon>
        <taxon>Bacillati</taxon>
        <taxon>Bacillota</taxon>
        <taxon>Bacilli</taxon>
        <taxon>Bacillales</taxon>
        <taxon>Bacillaceae</taxon>
        <taxon>Lysinibacillus</taxon>
    </lineage>
</organism>
<dbReference type="EMBL" id="RXNR01000048">
    <property type="protein sequence ID" value="RTQ90566.1"/>
    <property type="molecule type" value="Genomic_DNA"/>
</dbReference>
<dbReference type="Gene3D" id="3.90.1340.10">
    <property type="entry name" value="Phage tail collar domain"/>
    <property type="match status" value="1"/>
</dbReference>